<organism evidence="4 7">
    <name type="scientific">Phocaeicola dorei</name>
    <dbReference type="NCBI Taxonomy" id="357276"/>
    <lineage>
        <taxon>Bacteria</taxon>
        <taxon>Pseudomonadati</taxon>
        <taxon>Bacteroidota</taxon>
        <taxon>Bacteroidia</taxon>
        <taxon>Bacteroidales</taxon>
        <taxon>Bacteroidaceae</taxon>
        <taxon>Phocaeicola</taxon>
    </lineage>
</organism>
<dbReference type="InterPro" id="IPR006665">
    <property type="entry name" value="OmpA-like"/>
</dbReference>
<proteinExistence type="predicted"/>
<dbReference type="PANTHER" id="PTHR30329">
    <property type="entry name" value="STATOR ELEMENT OF FLAGELLAR MOTOR COMPLEX"/>
    <property type="match status" value="1"/>
</dbReference>
<dbReference type="EMBL" id="SLTX01000001">
    <property type="protein sequence ID" value="TDB07340.1"/>
    <property type="molecule type" value="Genomic_DNA"/>
</dbReference>
<feature type="signal peptide" evidence="2">
    <location>
        <begin position="1"/>
        <end position="19"/>
    </location>
</feature>
<evidence type="ECO:0000256" key="2">
    <source>
        <dbReference type="SAM" id="SignalP"/>
    </source>
</evidence>
<comment type="caution">
    <text evidence="4">The sequence shown here is derived from an EMBL/GenBank/DDBJ whole genome shotgun (WGS) entry which is preliminary data.</text>
</comment>
<feature type="chain" id="PRO_5007376190" evidence="2">
    <location>
        <begin position="20"/>
        <end position="408"/>
    </location>
</feature>
<dbReference type="Gene3D" id="3.30.1330.60">
    <property type="entry name" value="OmpA-like domain"/>
    <property type="match status" value="1"/>
</dbReference>
<dbReference type="RefSeq" id="WP_038606351.1">
    <property type="nucleotide sequence ID" value="NZ_BQOA01000001.1"/>
</dbReference>
<dbReference type="SUPFAM" id="SSF103088">
    <property type="entry name" value="OmpA-like"/>
    <property type="match status" value="1"/>
</dbReference>
<protein>
    <submittedName>
        <fullName evidence="5">OmpA family protein</fullName>
    </submittedName>
    <submittedName>
        <fullName evidence="4">Porin</fullName>
    </submittedName>
</protein>
<dbReference type="eggNOG" id="COG2885">
    <property type="taxonomic scope" value="Bacteria"/>
</dbReference>
<evidence type="ECO:0000313" key="6">
    <source>
        <dbReference type="Proteomes" id="UP000294834"/>
    </source>
</evidence>
<evidence type="ECO:0000313" key="7">
    <source>
        <dbReference type="Proteomes" id="UP001055104"/>
    </source>
</evidence>
<dbReference type="PANTHER" id="PTHR30329:SF21">
    <property type="entry name" value="LIPOPROTEIN YIAD-RELATED"/>
    <property type="match status" value="1"/>
</dbReference>
<dbReference type="KEGG" id="bdo:EL88_06745"/>
<dbReference type="InterPro" id="IPR036737">
    <property type="entry name" value="OmpA-like_sf"/>
</dbReference>
<dbReference type="GO" id="GO:0016020">
    <property type="term" value="C:membrane"/>
    <property type="evidence" value="ECO:0007669"/>
    <property type="project" value="UniProtKB-UniRule"/>
</dbReference>
<dbReference type="PROSITE" id="PS51123">
    <property type="entry name" value="OMPA_2"/>
    <property type="match status" value="1"/>
</dbReference>
<evidence type="ECO:0000313" key="5">
    <source>
        <dbReference type="EMBL" id="TDB07340.1"/>
    </source>
</evidence>
<dbReference type="AlphaFoldDB" id="A0A076IQL5"/>
<reference evidence="5 6" key="1">
    <citation type="journal article" date="2019" name="Nat. Microbiol.">
        <title>Genomic variation and strain-specific functional adaptation in the human gut microbiome during early life.</title>
        <authorList>
            <person name="Vatanen T."/>
            <person name="Plichta D.R."/>
            <person name="Somani J."/>
            <person name="Munch P.C."/>
            <person name="Arthur T.D."/>
            <person name="Hall A.B."/>
            <person name="Rudolf S."/>
            <person name="Oakeley E.J."/>
            <person name="Ke X."/>
            <person name="Young R.A."/>
            <person name="Haiser H.J."/>
            <person name="Kolde R."/>
            <person name="Yassour M."/>
            <person name="Luopajarvi K."/>
            <person name="Siljander H."/>
            <person name="Virtanen S.M."/>
            <person name="Ilonen J."/>
            <person name="Uibo R."/>
            <person name="Tillmann V."/>
            <person name="Mokurov S."/>
            <person name="Dorshakova N."/>
            <person name="Porter J.A."/>
            <person name="McHardy A.C."/>
            <person name="Lahdesmaki H."/>
            <person name="Vlamakis H."/>
            <person name="Huttenhower C."/>
            <person name="Knip M."/>
            <person name="Xavier R.J."/>
        </authorList>
    </citation>
    <scope>NUCLEOTIDE SEQUENCE [LARGE SCALE GENOMIC DNA]</scope>
    <source>
        <strain evidence="5 6">RJX1052</strain>
    </source>
</reference>
<name>A0A076IQL5_9BACT</name>
<reference evidence="4" key="2">
    <citation type="submission" date="2022-01" db="EMBL/GenBank/DDBJ databases">
        <title>Novel bile acid biosynthetic pathways are enriched in the microbiome of centenarians.</title>
        <authorList>
            <person name="Sato Y."/>
            <person name="Atarashi K."/>
            <person name="Plichta R.D."/>
            <person name="Arai Y."/>
            <person name="Sasajima S."/>
            <person name="Kearney M.S."/>
            <person name="Suda W."/>
            <person name="Takeshita K."/>
            <person name="Sasaki T."/>
            <person name="Okamoto S."/>
            <person name="Skelly N.A."/>
            <person name="Okamura Y."/>
            <person name="Vlamakis H."/>
            <person name="Li Y."/>
            <person name="Tanoue T."/>
            <person name="Takei H."/>
            <person name="Nittono H."/>
            <person name="Narushima S."/>
            <person name="Irie J."/>
            <person name="Itoh H."/>
            <person name="Moriya K."/>
            <person name="Sugiura Y."/>
            <person name="Suematsu M."/>
            <person name="Moritoki N."/>
            <person name="Shibata S."/>
            <person name="Littman R.D."/>
            <person name="Fischbach A.M."/>
            <person name="Uwamino Y."/>
            <person name="Inoue T."/>
            <person name="Honda A."/>
            <person name="Hattori M."/>
            <person name="Murai T."/>
            <person name="Xavier J.R."/>
            <person name="Hirose N."/>
            <person name="Honda K."/>
        </authorList>
    </citation>
    <scope>NUCLEOTIDE SEQUENCE</scope>
    <source>
        <strain evidence="4">CE91-St7</strain>
    </source>
</reference>
<keyword evidence="2" id="KW-0732">Signal</keyword>
<dbReference type="Pfam" id="PF00691">
    <property type="entry name" value="OmpA"/>
    <property type="match status" value="1"/>
</dbReference>
<dbReference type="KEGG" id="bdh:GV66_14680"/>
<evidence type="ECO:0000256" key="1">
    <source>
        <dbReference type="PROSITE-ProRule" id="PRU00473"/>
    </source>
</evidence>
<feature type="domain" description="OmpA-like" evidence="3">
    <location>
        <begin position="292"/>
        <end position="408"/>
    </location>
</feature>
<dbReference type="CDD" id="cd07185">
    <property type="entry name" value="OmpA_C-like"/>
    <property type="match status" value="1"/>
</dbReference>
<accession>A0A076IQL5</accession>
<gene>
    <name evidence="4" type="ORF">CE91St7_31410</name>
    <name evidence="5" type="ORF">E1J06_07905</name>
</gene>
<dbReference type="InterPro" id="IPR050330">
    <property type="entry name" value="Bact_OuterMem_StrucFunc"/>
</dbReference>
<evidence type="ECO:0000259" key="3">
    <source>
        <dbReference type="PROSITE" id="PS51123"/>
    </source>
</evidence>
<sequence length="408" mass="46721">MKKIAILFVVFFCSVSLWAQTIEDDATWKLKTDTVRALKHYKAGDNWFIGIQVGANHSLSENSRFGSFGAMTRPSIALSVGKYFSPAIGARVQLAYLKQMSRANSEVIEAFPEVYGKGNYGFNMFNGYLDGLFNLHNIFAQYDEDIRFNVVGILGMGFNSSFGFDDKVKEWDKSPSEEFAPYQISTDNKTFFSLRAGLQFNYMLSNALDINLEATFNATDDAFNGTRYDRKWDSYANVMLGLTYHFKDQYGDRRFRYTEVNDQAWVDELNRKINEERNKPVPAPVVTEVKKEVVKNEMLGMTVSFIIDKYNITDIQKKNVAEAAKYLEDHPEVNLIITGYADVQTGNPAYNLKLSQRRAEAVCNMMVKEFGVDPSRIRVDYKGDSLQPYQLKNEWNRVVVFITEARNK</sequence>
<dbReference type="Gene3D" id="2.40.160.20">
    <property type="match status" value="1"/>
</dbReference>
<dbReference type="Proteomes" id="UP001055104">
    <property type="component" value="Unassembled WGS sequence"/>
</dbReference>
<evidence type="ECO:0000313" key="4">
    <source>
        <dbReference type="EMBL" id="GKH82257.1"/>
    </source>
</evidence>
<dbReference type="EMBL" id="BQOB01000001">
    <property type="protein sequence ID" value="GKH82257.1"/>
    <property type="molecule type" value="Genomic_DNA"/>
</dbReference>
<dbReference type="Proteomes" id="UP000294834">
    <property type="component" value="Unassembled WGS sequence"/>
</dbReference>
<keyword evidence="1" id="KW-0472">Membrane</keyword>